<protein>
    <submittedName>
        <fullName evidence="1">DUF2237 domain-containing protein</fullName>
    </submittedName>
</protein>
<dbReference type="Pfam" id="PF09996">
    <property type="entry name" value="DUF2237"/>
    <property type="match status" value="1"/>
</dbReference>
<evidence type="ECO:0000313" key="2">
    <source>
        <dbReference type="Proteomes" id="UP001500547"/>
    </source>
</evidence>
<sequence length="144" mass="16295">MGRFPVARERVYRESPTPRHCMTMNEQRNVLGGPLMACSYSPLTGYFRTGCCETDVTDRGQHVVCIKATAEFLDYSRRVGNDLSTPRPEYRFRGVQPGDRWCLCALRWLEAHEAGFAPPVVLEATNETALEVIPLELLREFALG</sequence>
<comment type="caution">
    <text evidence="1">The sequence shown here is derived from an EMBL/GenBank/DDBJ whole genome shotgun (WGS) entry which is preliminary data.</text>
</comment>
<evidence type="ECO:0000313" key="1">
    <source>
        <dbReference type="EMBL" id="GAA5172471.1"/>
    </source>
</evidence>
<dbReference type="PANTHER" id="PTHR37466">
    <property type="entry name" value="SLR1628 PROTEIN"/>
    <property type="match status" value="1"/>
</dbReference>
<keyword evidence="2" id="KW-1185">Reference proteome</keyword>
<dbReference type="Proteomes" id="UP001500547">
    <property type="component" value="Unassembled WGS sequence"/>
</dbReference>
<organism evidence="1 2">
    <name type="scientific">Viridibacterium curvum</name>
    <dbReference type="NCBI Taxonomy" id="1101404"/>
    <lineage>
        <taxon>Bacteria</taxon>
        <taxon>Pseudomonadati</taxon>
        <taxon>Pseudomonadota</taxon>
        <taxon>Betaproteobacteria</taxon>
        <taxon>Rhodocyclales</taxon>
        <taxon>Rhodocyclaceae</taxon>
        <taxon>Viridibacterium</taxon>
    </lineage>
</organism>
<reference evidence="2" key="1">
    <citation type="journal article" date="2019" name="Int. J. Syst. Evol. Microbiol.">
        <title>The Global Catalogue of Microorganisms (GCM) 10K type strain sequencing project: providing services to taxonomists for standard genome sequencing and annotation.</title>
        <authorList>
            <consortium name="The Broad Institute Genomics Platform"/>
            <consortium name="The Broad Institute Genome Sequencing Center for Infectious Disease"/>
            <person name="Wu L."/>
            <person name="Ma J."/>
        </authorList>
    </citation>
    <scope>NUCLEOTIDE SEQUENCE [LARGE SCALE GENOMIC DNA]</scope>
    <source>
        <strain evidence="2">JCM 18715</strain>
    </source>
</reference>
<proteinExistence type="predicted"/>
<dbReference type="EMBL" id="BAABLD010000017">
    <property type="protein sequence ID" value="GAA5172471.1"/>
    <property type="molecule type" value="Genomic_DNA"/>
</dbReference>
<dbReference type="InterPro" id="IPR018714">
    <property type="entry name" value="DUF2237"/>
</dbReference>
<gene>
    <name evidence="1" type="ORF">GCM10025770_38720</name>
</gene>
<name>A0ABP9R6V3_9RHOO</name>
<accession>A0ABP9R6V3</accession>
<dbReference type="Gene3D" id="3.30.56.110">
    <property type="entry name" value="Protein of unknown function DUF2237"/>
    <property type="match status" value="1"/>
</dbReference>
<dbReference type="PANTHER" id="PTHR37466:SF1">
    <property type="entry name" value="SLR1628 PROTEIN"/>
    <property type="match status" value="1"/>
</dbReference>